<reference evidence="3 4" key="1">
    <citation type="submission" date="2020-08" db="EMBL/GenBank/DDBJ databases">
        <title>Genomic Encyclopedia of Type Strains, Phase III (KMG-III): the genomes of soil and plant-associated and newly described type strains.</title>
        <authorList>
            <person name="Whitman W."/>
        </authorList>
    </citation>
    <scope>NUCLEOTIDE SEQUENCE [LARGE SCALE GENOMIC DNA]</scope>
    <source>
        <strain evidence="3 4">CECT 8305</strain>
    </source>
</reference>
<sequence>MTVSGGRTGPDSPCPAAVHTVTPAERCLPVSLRHVLEGELVIIKGGLHRGGATEAIRRETLTVVARALPALDPQRVGTSLERLHHHADIAQIAAIRTDLETALRPLSETVLHDVARALAPQDAPLYLGGHLGIRVMPPLQSIERGSEPPALEGFLTPRDAHVDSWFNTAVNSVNLWMAVGRVRRGNGLVFYPAAYGRNLSRDSHHTLTSGQHTGPPADIELDAGDILLFAGDHLHASQPNTTDETRFAITKRLCLGPPHYPRHASGWVPYQDPRLLGTALEPLASIRSRLTAGGVKDLLRTRRLRRADRTSSHGVRRRASG</sequence>
<dbReference type="RefSeq" id="WP_184573023.1">
    <property type="nucleotide sequence ID" value="NZ_JACHJL010000008.1"/>
</dbReference>
<dbReference type="PROSITE" id="PS51471">
    <property type="entry name" value="FE2OG_OXY"/>
    <property type="match status" value="1"/>
</dbReference>
<dbReference type="AlphaFoldDB" id="A0A7W9UZI6"/>
<dbReference type="Gene3D" id="2.60.120.620">
    <property type="entry name" value="q2cbj1_9rhob like domain"/>
    <property type="match status" value="1"/>
</dbReference>
<evidence type="ECO:0000259" key="2">
    <source>
        <dbReference type="PROSITE" id="PS51471"/>
    </source>
</evidence>
<comment type="similarity">
    <text evidence="1">Belongs to the iron/ascorbate-dependent oxidoreductase family.</text>
</comment>
<evidence type="ECO:0000256" key="1">
    <source>
        <dbReference type="RuleBase" id="RU003682"/>
    </source>
</evidence>
<gene>
    <name evidence="3" type="ORF">FHS42_003496</name>
</gene>
<dbReference type="InterPro" id="IPR005123">
    <property type="entry name" value="Oxoglu/Fe-dep_dioxygenase_dom"/>
</dbReference>
<name>A0A7W9UZI6_9ACTN</name>
<comment type="caution">
    <text evidence="3">The sequence shown here is derived from an EMBL/GenBank/DDBJ whole genome shotgun (WGS) entry which is preliminary data.</text>
</comment>
<evidence type="ECO:0000313" key="3">
    <source>
        <dbReference type="EMBL" id="MBB5936421.1"/>
    </source>
</evidence>
<evidence type="ECO:0000313" key="4">
    <source>
        <dbReference type="Proteomes" id="UP000588098"/>
    </source>
</evidence>
<keyword evidence="4" id="KW-1185">Reference proteome</keyword>
<dbReference type="Proteomes" id="UP000588098">
    <property type="component" value="Unassembled WGS sequence"/>
</dbReference>
<dbReference type="GO" id="GO:0016706">
    <property type="term" value="F:2-oxoglutarate-dependent dioxygenase activity"/>
    <property type="evidence" value="ECO:0007669"/>
    <property type="project" value="UniProtKB-ARBA"/>
</dbReference>
<dbReference type="SUPFAM" id="SSF51197">
    <property type="entry name" value="Clavaminate synthase-like"/>
    <property type="match status" value="1"/>
</dbReference>
<dbReference type="GO" id="GO:0046872">
    <property type="term" value="F:metal ion binding"/>
    <property type="evidence" value="ECO:0007669"/>
    <property type="project" value="UniProtKB-KW"/>
</dbReference>
<feature type="domain" description="Fe2OG dioxygenase" evidence="2">
    <location>
        <begin position="134"/>
        <end position="255"/>
    </location>
</feature>
<protein>
    <recommendedName>
        <fullName evidence="2">Fe2OG dioxygenase domain-containing protein</fullName>
    </recommendedName>
</protein>
<organism evidence="3 4">
    <name type="scientific">Streptomyces zagrosensis</name>
    <dbReference type="NCBI Taxonomy" id="1042984"/>
    <lineage>
        <taxon>Bacteria</taxon>
        <taxon>Bacillati</taxon>
        <taxon>Actinomycetota</taxon>
        <taxon>Actinomycetes</taxon>
        <taxon>Kitasatosporales</taxon>
        <taxon>Streptomycetaceae</taxon>
        <taxon>Streptomyces</taxon>
    </lineage>
</organism>
<dbReference type="EMBL" id="JACHJL010000008">
    <property type="protein sequence ID" value="MBB5936421.1"/>
    <property type="molecule type" value="Genomic_DNA"/>
</dbReference>
<dbReference type="Pfam" id="PF05721">
    <property type="entry name" value="PhyH"/>
    <property type="match status" value="1"/>
</dbReference>
<keyword evidence="1" id="KW-0479">Metal-binding</keyword>
<dbReference type="InterPro" id="IPR008775">
    <property type="entry name" value="Phytyl_CoA_dOase-like"/>
</dbReference>
<accession>A0A7W9UZI6</accession>
<keyword evidence="1" id="KW-0408">Iron</keyword>
<proteinExistence type="inferred from homology"/>
<keyword evidence="1" id="KW-0560">Oxidoreductase</keyword>